<keyword evidence="3" id="KW-1185">Reference proteome</keyword>
<accession>A0ABQ3EQ94</accession>
<proteinExistence type="predicted"/>
<sequence length="67" mass="6962">MRSVRSLVAVLAAAGTLVLGGASLASADVSVNYQPEPSYTFVFGNWLQFAADDVFNAGHDNTVGSNN</sequence>
<feature type="chain" id="PRO_5046928256" description="Porin" evidence="1">
    <location>
        <begin position="28"/>
        <end position="67"/>
    </location>
</feature>
<name>A0ABQ3EQ94_9ACTN</name>
<dbReference type="RefSeq" id="WP_190183820.1">
    <property type="nucleotide sequence ID" value="NZ_BMVP01000003.1"/>
</dbReference>
<evidence type="ECO:0000313" key="3">
    <source>
        <dbReference type="Proteomes" id="UP000642673"/>
    </source>
</evidence>
<feature type="signal peptide" evidence="1">
    <location>
        <begin position="1"/>
        <end position="27"/>
    </location>
</feature>
<dbReference type="Proteomes" id="UP000642673">
    <property type="component" value="Unassembled WGS sequence"/>
</dbReference>
<gene>
    <name evidence="2" type="ORF">GCM10010347_21510</name>
</gene>
<dbReference type="EMBL" id="BMVP01000003">
    <property type="protein sequence ID" value="GHB51423.1"/>
    <property type="molecule type" value="Genomic_DNA"/>
</dbReference>
<evidence type="ECO:0000313" key="2">
    <source>
        <dbReference type="EMBL" id="GHB51423.1"/>
    </source>
</evidence>
<keyword evidence="1" id="KW-0732">Signal</keyword>
<evidence type="ECO:0000256" key="1">
    <source>
        <dbReference type="SAM" id="SignalP"/>
    </source>
</evidence>
<comment type="caution">
    <text evidence="2">The sequence shown here is derived from an EMBL/GenBank/DDBJ whole genome shotgun (WGS) entry which is preliminary data.</text>
</comment>
<evidence type="ECO:0008006" key="4">
    <source>
        <dbReference type="Google" id="ProtNLM"/>
    </source>
</evidence>
<organism evidence="2 3">
    <name type="scientific">Streptomyces cirratus</name>
    <dbReference type="NCBI Taxonomy" id="68187"/>
    <lineage>
        <taxon>Bacteria</taxon>
        <taxon>Bacillati</taxon>
        <taxon>Actinomycetota</taxon>
        <taxon>Actinomycetes</taxon>
        <taxon>Kitasatosporales</taxon>
        <taxon>Streptomycetaceae</taxon>
        <taxon>Streptomyces</taxon>
    </lineage>
</organism>
<reference evidence="3" key="1">
    <citation type="journal article" date="2019" name="Int. J. Syst. Evol. Microbiol.">
        <title>The Global Catalogue of Microorganisms (GCM) 10K type strain sequencing project: providing services to taxonomists for standard genome sequencing and annotation.</title>
        <authorList>
            <consortium name="The Broad Institute Genomics Platform"/>
            <consortium name="The Broad Institute Genome Sequencing Center for Infectious Disease"/>
            <person name="Wu L."/>
            <person name="Ma J."/>
        </authorList>
    </citation>
    <scope>NUCLEOTIDE SEQUENCE [LARGE SCALE GENOMIC DNA]</scope>
    <source>
        <strain evidence="3">JCM 4738</strain>
    </source>
</reference>
<protein>
    <recommendedName>
        <fullName evidence="4">Porin</fullName>
    </recommendedName>
</protein>